<evidence type="ECO:0000256" key="2">
    <source>
        <dbReference type="ARBA" id="ARBA00023125"/>
    </source>
</evidence>
<dbReference type="RefSeq" id="WP_259624040.1">
    <property type="nucleotide sequence ID" value="NZ_JANYMP010000007.1"/>
</dbReference>
<dbReference type="GO" id="GO:0000976">
    <property type="term" value="F:transcription cis-regulatory region binding"/>
    <property type="evidence" value="ECO:0007669"/>
    <property type="project" value="TreeGrafter"/>
</dbReference>
<dbReference type="InterPro" id="IPR036271">
    <property type="entry name" value="Tet_transcr_reg_TetR-rel_C_sf"/>
</dbReference>
<evidence type="ECO:0000256" key="4">
    <source>
        <dbReference type="PROSITE-ProRule" id="PRU00335"/>
    </source>
</evidence>
<reference evidence="6" key="1">
    <citation type="submission" date="2022-08" db="EMBL/GenBank/DDBJ databases">
        <authorList>
            <person name="Tistechok S."/>
            <person name="Samborskyy M."/>
            <person name="Roman I."/>
        </authorList>
    </citation>
    <scope>NUCLEOTIDE SEQUENCE</scope>
    <source>
        <strain evidence="6">DSM 103496</strain>
    </source>
</reference>
<sequence>MPEPKTRRRGTELEQAILDAAWAELRDVGYARFSIESVAARAGTSKPVIYRRWSNRAELVFASWGAQAPIEHFSPDTGALRTDLLVLFTRIARRADAMMNEVIAGVMSEVFRHPEVAELLRARLHGAPVAAVVQTIVERAVERGEIPPVELTPRAGRLPFDLVRNDSVLCRAPMSNDAIVELVDGVYLPLLRGLALARDDG</sequence>
<dbReference type="PROSITE" id="PS50977">
    <property type="entry name" value="HTH_TETR_2"/>
    <property type="match status" value="1"/>
</dbReference>
<dbReference type="SUPFAM" id="SSF46689">
    <property type="entry name" value="Homeodomain-like"/>
    <property type="match status" value="1"/>
</dbReference>
<evidence type="ECO:0000259" key="5">
    <source>
        <dbReference type="PROSITE" id="PS50977"/>
    </source>
</evidence>
<organism evidence="6 7">
    <name type="scientific">Umezawaea endophytica</name>
    <dbReference type="NCBI Taxonomy" id="1654476"/>
    <lineage>
        <taxon>Bacteria</taxon>
        <taxon>Bacillati</taxon>
        <taxon>Actinomycetota</taxon>
        <taxon>Actinomycetes</taxon>
        <taxon>Pseudonocardiales</taxon>
        <taxon>Pseudonocardiaceae</taxon>
        <taxon>Umezawaea</taxon>
    </lineage>
</organism>
<dbReference type="Gene3D" id="1.10.357.10">
    <property type="entry name" value="Tetracycline Repressor, domain 2"/>
    <property type="match status" value="1"/>
</dbReference>
<keyword evidence="2 4" id="KW-0238">DNA-binding</keyword>
<gene>
    <name evidence="6" type="ORF">NZH93_16865</name>
</gene>
<dbReference type="InterPro" id="IPR001647">
    <property type="entry name" value="HTH_TetR"/>
</dbReference>
<keyword evidence="1" id="KW-0805">Transcription regulation</keyword>
<feature type="DNA-binding region" description="H-T-H motif" evidence="4">
    <location>
        <begin position="34"/>
        <end position="53"/>
    </location>
</feature>
<dbReference type="Proteomes" id="UP001141259">
    <property type="component" value="Unassembled WGS sequence"/>
</dbReference>
<evidence type="ECO:0000256" key="1">
    <source>
        <dbReference type="ARBA" id="ARBA00023015"/>
    </source>
</evidence>
<dbReference type="Pfam" id="PF00440">
    <property type="entry name" value="TetR_N"/>
    <property type="match status" value="1"/>
</dbReference>
<dbReference type="Gene3D" id="1.10.10.60">
    <property type="entry name" value="Homeodomain-like"/>
    <property type="match status" value="1"/>
</dbReference>
<dbReference type="GO" id="GO:0003700">
    <property type="term" value="F:DNA-binding transcription factor activity"/>
    <property type="evidence" value="ECO:0007669"/>
    <property type="project" value="TreeGrafter"/>
</dbReference>
<dbReference type="PRINTS" id="PR00455">
    <property type="entry name" value="HTHTETR"/>
</dbReference>
<accession>A0A9X2VLB5</accession>
<keyword evidence="7" id="KW-1185">Reference proteome</keyword>
<proteinExistence type="predicted"/>
<dbReference type="AlphaFoldDB" id="A0A9X2VLB5"/>
<dbReference type="InterPro" id="IPR011075">
    <property type="entry name" value="TetR_C"/>
</dbReference>
<dbReference type="PANTHER" id="PTHR30055">
    <property type="entry name" value="HTH-TYPE TRANSCRIPTIONAL REGULATOR RUTR"/>
    <property type="match status" value="1"/>
</dbReference>
<evidence type="ECO:0000313" key="7">
    <source>
        <dbReference type="Proteomes" id="UP001141259"/>
    </source>
</evidence>
<evidence type="ECO:0000313" key="6">
    <source>
        <dbReference type="EMBL" id="MCS7478534.1"/>
    </source>
</evidence>
<feature type="domain" description="HTH tetR-type" evidence="5">
    <location>
        <begin position="11"/>
        <end position="71"/>
    </location>
</feature>
<dbReference type="InterPro" id="IPR050109">
    <property type="entry name" value="HTH-type_TetR-like_transc_reg"/>
</dbReference>
<protein>
    <submittedName>
        <fullName evidence="6">TetR/AcrR family transcriptional regulator</fullName>
    </submittedName>
</protein>
<dbReference type="InterPro" id="IPR009057">
    <property type="entry name" value="Homeodomain-like_sf"/>
</dbReference>
<comment type="caution">
    <text evidence="6">The sequence shown here is derived from an EMBL/GenBank/DDBJ whole genome shotgun (WGS) entry which is preliminary data.</text>
</comment>
<dbReference type="Pfam" id="PF16859">
    <property type="entry name" value="TetR_C_11"/>
    <property type="match status" value="1"/>
</dbReference>
<name>A0A9X2VLB5_9PSEU</name>
<dbReference type="EMBL" id="JANYMP010000007">
    <property type="protein sequence ID" value="MCS7478534.1"/>
    <property type="molecule type" value="Genomic_DNA"/>
</dbReference>
<evidence type="ECO:0000256" key="3">
    <source>
        <dbReference type="ARBA" id="ARBA00023163"/>
    </source>
</evidence>
<keyword evidence="3" id="KW-0804">Transcription</keyword>
<dbReference type="SUPFAM" id="SSF48498">
    <property type="entry name" value="Tetracyclin repressor-like, C-terminal domain"/>
    <property type="match status" value="1"/>
</dbReference>
<dbReference type="PANTHER" id="PTHR30055:SF148">
    <property type="entry name" value="TETR-FAMILY TRANSCRIPTIONAL REGULATOR"/>
    <property type="match status" value="1"/>
</dbReference>